<dbReference type="PROSITE" id="PS00061">
    <property type="entry name" value="ADH_SHORT"/>
    <property type="match status" value="1"/>
</dbReference>
<dbReference type="PRINTS" id="PR00081">
    <property type="entry name" value="GDHRDH"/>
</dbReference>
<protein>
    <submittedName>
        <fullName evidence="5">NADP-dependent 3-hydroxy acid dehydrogenase YdfG</fullName>
    </submittedName>
</protein>
<dbReference type="RefSeq" id="WP_068701244.1">
    <property type="nucleotide sequence ID" value="NZ_BDCR01000001.1"/>
</dbReference>
<dbReference type="STRING" id="681398.PJIAN_1240"/>
<dbReference type="InterPro" id="IPR057326">
    <property type="entry name" value="KR_dom"/>
</dbReference>
<gene>
    <name evidence="5" type="ORF">PJIAN_1240</name>
</gene>
<evidence type="ECO:0000256" key="2">
    <source>
        <dbReference type="ARBA" id="ARBA00023002"/>
    </source>
</evidence>
<dbReference type="Pfam" id="PF00106">
    <property type="entry name" value="adh_short"/>
    <property type="match status" value="1"/>
</dbReference>
<dbReference type="InterPro" id="IPR020904">
    <property type="entry name" value="Sc_DH/Rdtase_CS"/>
</dbReference>
<dbReference type="EMBL" id="BDCR01000001">
    <property type="protein sequence ID" value="GAT61660.1"/>
    <property type="molecule type" value="Genomic_DNA"/>
</dbReference>
<comment type="caution">
    <text evidence="5">The sequence shown here is derived from an EMBL/GenBank/DDBJ whole genome shotgun (WGS) entry which is preliminary data.</text>
</comment>
<accession>A0A170YBA1</accession>
<dbReference type="Proteomes" id="UP000076586">
    <property type="component" value="Unassembled WGS sequence"/>
</dbReference>
<dbReference type="CDD" id="cd05374">
    <property type="entry name" value="17beta-HSD-like_SDR_c"/>
    <property type="match status" value="1"/>
</dbReference>
<reference evidence="6" key="1">
    <citation type="submission" date="2016-04" db="EMBL/GenBank/DDBJ databases">
        <title>Draft genome sequence of Paludibacter jiangxiensis strain NM7.</title>
        <authorList>
            <person name="Qiu Y."/>
            <person name="Matsuura N."/>
            <person name="Ohashi A."/>
            <person name="Tourlousse M.D."/>
            <person name="Sekiguchi Y."/>
        </authorList>
    </citation>
    <scope>NUCLEOTIDE SEQUENCE [LARGE SCALE GENOMIC DNA]</scope>
    <source>
        <strain evidence="6">NM7</strain>
    </source>
</reference>
<evidence type="ECO:0000313" key="5">
    <source>
        <dbReference type="EMBL" id="GAT61660.1"/>
    </source>
</evidence>
<dbReference type="SMART" id="SM00822">
    <property type="entry name" value="PKS_KR"/>
    <property type="match status" value="1"/>
</dbReference>
<dbReference type="SUPFAM" id="SSF51735">
    <property type="entry name" value="NAD(P)-binding Rossmann-fold domains"/>
    <property type="match status" value="1"/>
</dbReference>
<dbReference type="AlphaFoldDB" id="A0A170YBA1"/>
<keyword evidence="6" id="KW-1185">Reference proteome</keyword>
<evidence type="ECO:0000256" key="3">
    <source>
        <dbReference type="RuleBase" id="RU000363"/>
    </source>
</evidence>
<dbReference type="OrthoDB" id="9786056at2"/>
<evidence type="ECO:0000259" key="4">
    <source>
        <dbReference type="SMART" id="SM00822"/>
    </source>
</evidence>
<dbReference type="InterPro" id="IPR002347">
    <property type="entry name" value="SDR_fam"/>
</dbReference>
<dbReference type="PANTHER" id="PTHR43976">
    <property type="entry name" value="SHORT CHAIN DEHYDROGENASE"/>
    <property type="match status" value="1"/>
</dbReference>
<dbReference type="InterPro" id="IPR036291">
    <property type="entry name" value="NAD(P)-bd_dom_sf"/>
</dbReference>
<evidence type="ECO:0000256" key="1">
    <source>
        <dbReference type="ARBA" id="ARBA00006484"/>
    </source>
</evidence>
<dbReference type="PRINTS" id="PR00080">
    <property type="entry name" value="SDRFAMILY"/>
</dbReference>
<dbReference type="InterPro" id="IPR051911">
    <property type="entry name" value="SDR_oxidoreductase"/>
</dbReference>
<organism evidence="5 6">
    <name type="scientific">Paludibacter jiangxiensis</name>
    <dbReference type="NCBI Taxonomy" id="681398"/>
    <lineage>
        <taxon>Bacteria</taxon>
        <taxon>Pseudomonadati</taxon>
        <taxon>Bacteroidota</taxon>
        <taxon>Bacteroidia</taxon>
        <taxon>Bacteroidales</taxon>
        <taxon>Paludibacteraceae</taxon>
        <taxon>Paludibacter</taxon>
    </lineage>
</organism>
<feature type="domain" description="Ketoreductase" evidence="4">
    <location>
        <begin position="3"/>
        <end position="172"/>
    </location>
</feature>
<evidence type="ECO:0000313" key="6">
    <source>
        <dbReference type="Proteomes" id="UP000076586"/>
    </source>
</evidence>
<reference evidence="6" key="2">
    <citation type="journal article" date="2017" name="Genome Announc.">
        <title>Draft genome sequence of Paludibacter jiangxiensis NM7(T), a propionate-producing fermentative bacterium.</title>
        <authorList>
            <person name="Qiu Y.-L."/>
            <person name="Tourlousse D.M."/>
            <person name="Matsuura N."/>
            <person name="Ohashi A."/>
            <person name="Sekiguchi Y."/>
        </authorList>
    </citation>
    <scope>NUCLEOTIDE SEQUENCE [LARGE SCALE GENOMIC DNA]</scope>
    <source>
        <strain evidence="6">NM7</strain>
    </source>
</reference>
<comment type="similarity">
    <text evidence="1 3">Belongs to the short-chain dehydrogenases/reductases (SDR) family.</text>
</comment>
<proteinExistence type="inferred from homology"/>
<dbReference type="PANTHER" id="PTHR43976:SF16">
    <property type="entry name" value="SHORT-CHAIN DEHYDROGENASE_REDUCTASE FAMILY PROTEIN"/>
    <property type="match status" value="1"/>
</dbReference>
<sequence length="268" mass="29284">MGKVILITGATSGLGKACAEYLSERGLIVYGTGRRAMPETGSVKHLQMDVTDPDSVKQAIEKVIAEQGHIDVVVNNAGMGIGGAAELASVDEIRLQMRTNFMGTVHVCSAVLPHMRQNGGGTIINVSSLGGVMGLPFQAYYSASKFAVEGYSEALSLEVKPFNVKVCLIEPGDFATGFTASRILSEPTQKSKEYSAQFEKTLKNIEKEEQNGLKPERLAKVVFHIVNSKHPKFRYKVGNILQVGFAMSKTWIPSRAYQFLLRIFYSML</sequence>
<name>A0A170YBA1_9BACT</name>
<dbReference type="GO" id="GO:0016491">
    <property type="term" value="F:oxidoreductase activity"/>
    <property type="evidence" value="ECO:0007669"/>
    <property type="project" value="UniProtKB-KW"/>
</dbReference>
<dbReference type="Gene3D" id="3.40.50.720">
    <property type="entry name" value="NAD(P)-binding Rossmann-like Domain"/>
    <property type="match status" value="1"/>
</dbReference>
<keyword evidence="2" id="KW-0560">Oxidoreductase</keyword>